<feature type="region of interest" description="Disordered" evidence="1">
    <location>
        <begin position="2276"/>
        <end position="2301"/>
    </location>
</feature>
<dbReference type="PRINTS" id="PR00313">
    <property type="entry name" value="CABNDNGRPT"/>
</dbReference>
<reference evidence="2 3" key="1">
    <citation type="submission" date="2017-05" db="EMBL/GenBank/DDBJ databases">
        <title>Complete and WGS of Bordetella genogroups.</title>
        <authorList>
            <person name="Spilker T."/>
            <person name="LiPuma J."/>
        </authorList>
    </citation>
    <scope>NUCLEOTIDE SEQUENCE [LARGE SCALE GENOMIC DNA]</scope>
    <source>
        <strain evidence="2 3">AU17610</strain>
    </source>
</reference>
<feature type="region of interest" description="Disordered" evidence="1">
    <location>
        <begin position="2392"/>
        <end position="2421"/>
    </location>
</feature>
<dbReference type="SUPFAM" id="SSF50939">
    <property type="entry name" value="Sialidases"/>
    <property type="match status" value="2"/>
</dbReference>
<feature type="region of interest" description="Disordered" evidence="1">
    <location>
        <begin position="571"/>
        <end position="648"/>
    </location>
</feature>
<sequence length="2636" mass="267616">MKLQITNVAAGGAVVKPVEPGQHAVVKIAKGQRLALADKAAPGQAEDVVATRDGEALELKYADGTSVRVENFYTECVNGECEILVDGAAAEPVSLTAETAGGADVVYAYGSPEALHGMLGDAADALLAEATPVAGGMLEFAPATAAVAAGAAPAGLSPWTVLGLGALGVAGVAAAASGGGGHDNDDTASTPSAPQPVTPPARLGAPVLALKHDAGGSASDGVSNDGRMVVKGVDPGNTWEYTTDGGTTWKAGTGDEFDLPEGDYKAGDVKARQIDAAGHKSPVGNTPTAITIDKTPPTSGFDAPAVALKHDAGGSASDGLSNDGTMKVTGVTPGNGWEYTTDGGTTWKAGSGDEFDLPEGDYNAGDVKVRQVDLAGNTSPAGDTPAAITIDKTPPTSGFDAPVVKLKHDAGGSASDGVSNDGRVSVSGVDPAHQWEYTTDGGQHWTRGSGDGFDLPEGQYKAGDVQARQIDPAGNTSPIGNTPTAITIDKTPPTSGFDAPAVALKNDKGSSASDGLSNDGTMKVTGVTPGNGWEYTTDGGTTWKAGTGDEFDLPEGDYNAGAVKVRQVDLAGNTSPSGDAPSAISIDKTPPTSGFDAPAVALKNDAGGSASDGLSNDGTMKVTGVTPGNGWEYTTDGGTTWKTGSGDEFDLPEGDYKAGDVKVRQVDTAGNTSASGDSASAITIDKTPPTSGFDAPGVALKNDAGGSASDGLSNDGTMKVTGVTSGNGWEYTTDGGANWTKGTGDEFTLPEGDYKAGDVKARQIDPAGNTSPAGDTPTAITIDKTPPTSGFDAPAVALKNDAGGSASDGLSNDGTMKVTGVTSGNGWEYTTDGGTTWMKGTDDEFDLPEGDYNAGAVKVRQVDPAGNTSPAGDSPSAITIDKTPPTSGFDAPGVALKNDAGGSASDGLSNDGTMKVTGVDPANGWEYTTDGGSTWKKGTGDEFDLPEGDYQAGSVKVRQVDPAGNKSASGDSPAAITIDKTPPTSGFDAPAVALKNDAGGSASDGLSNDGTMKITGITTGNGWEYTTDGGSTWKKGTGDDFDLPEGDYKASDVKVRQVDPAGNTSASGDSPSAITIDKTPPTSGFNAPGVALKNDAGGSQSDGLSNDGTIKVTGVDPANGWEYTTDGGSSWTKGTGDEFTLPEGDYQAGKVKARQIDPAGNKSPAGDTPTAISIDKTPPTSGFDAPSVALKNDAGSSASDGLSKDGTMKVSGVTPGNGWEYTTDGGTTWKTGSGDEFDLPEGDYTAGNVKVRQVDPAGNTSVSGATPAAITIDKTPPTSGFDAPTLALKNDTGASATDGISRDGTMVVTGVGAGNTWEYSTDGGASWTQGSGDTFTLKEGSYAADAVQVRQSDVYGNGSAIGKPATAITIDQTPPPVEQTPARLRLVEDSGESDTDGITNKTYIAVEWQGRKNINWEFSTDGGATWKLAARLDRQRDQFAVVDGVYQPGQIVVRGAPDEAGNYNTVSNTSTFDIDSSNSQPVVTFELKSGTAAGAEAGTFVSQGTFKLTSAVVPGNTWQYTLGRNIWYDGVGDEFTLDEGRYDLRFLRVRQVEPKRGAVSDSSGLPVEFTNTTRTLIVDHSAPAAPTFALKNDNGPANNDGISSDGTISVAGIEAGASWEYSTDGGASWQAGSGDNFVLALGSYAADTIRVRQTDAAGNVSAVGRNAGALFIGVPAPVVALADDDNTPGDGISKNGLVKVSGVSAGNTWEYTTDGRTWQAGVGDGFTLTDGTYVKGTVQVRQIDAAGVRSAEAEPATTLAISQFGLTLQLKADTGESGTDGVTADGRMVFSGRDNGQWQYSLDGGQTWSRGKPSSHEFRARNGTYEVDQIQARDKNGHILSNKQRYEILDGLMDKTPSPALVQDTGSSASDRVTNDGTFKVSGGTADLRLEYSLDGGKTWSPAVGDSFVVPDGSYNHRSTLDALAVRFVDPRSGQMSSVITYRQPFTVDTKAPDAPELLLHGARNGVTHDGAVSVGSLEASGTWEYSVDGGASWVAGSGTEFALAIGSHAAGQVGVRQFDRAGNVSQLTWNTAPITVTTGMSVQLRNDLGTPEDGVSRSGTMLVTGVGQGEQWQYSLDGGASWSSSFDASVKTFLLQGQHYDEGMVRVRKTDTAGATTDVQAIGSLDWQVLHWDSAGALAFTLDASRTPDAPQANVLANGDTTGQALTLAHLNLSGYHDAASTQVHVSKAVNLSFTRDGQAVDTFTLADVVAGRIRVSYTQSGQDTAGTFAHASFTVTDRASGDVIDIQLGAQPGFHDSNGQWLAKPDTALWGDPSGDGWKGSNEMPGSGQGGADTLVGGNGRDLIFGDGSGGGLNLTNGFGGAPGSGDDIIYGGQGDDILFGDGFGSDGRQRPVLNNGGFGGGGGGAGVSAFKTGGAGGVGAGAGGDKGGAGHGTTMGNGDTAPGAADDSGFGVGVGSGRPQEAVTAEVDGAGQNNPGFVFDNTGKVTDAITQVETAFVDGAKGGSDLFAQDQGAGNDQIHGGAGNDLIMGMVGNDLIVGGTGNDIMYGRGGGYERRVMEDADTFLWQRGDAGTQGTALDVIRDFGGDGIADHLDIQGLLEGYVAGNDLKDWVSVQTGVTAPAGARGSDVGATGTLITIDVDGAGAGTTVQQIFLTGVDLDTNVNNLVNTGVLIV</sequence>
<dbReference type="OrthoDB" id="8622300at2"/>
<protein>
    <submittedName>
        <fullName evidence="2">Uncharacterized protein</fullName>
    </submittedName>
</protein>
<feature type="region of interest" description="Disordered" evidence="1">
    <location>
        <begin position="1153"/>
        <end position="1236"/>
    </location>
</feature>
<feature type="region of interest" description="Disordered" evidence="1">
    <location>
        <begin position="763"/>
        <end position="788"/>
    </location>
</feature>
<feature type="compositionally biased region" description="Polar residues" evidence="1">
    <location>
        <begin position="509"/>
        <end position="520"/>
    </location>
</feature>
<dbReference type="InterPro" id="IPR011049">
    <property type="entry name" value="Serralysin-like_metalloprot_C"/>
</dbReference>
<dbReference type="SUPFAM" id="SSF110296">
    <property type="entry name" value="Oligoxyloglucan reducing end-specific cellobiohydrolase"/>
    <property type="match status" value="1"/>
</dbReference>
<evidence type="ECO:0000313" key="3">
    <source>
        <dbReference type="Proteomes" id="UP000217005"/>
    </source>
</evidence>
<feature type="compositionally biased region" description="Polar residues" evidence="1">
    <location>
        <begin position="1062"/>
        <end position="1073"/>
    </location>
</feature>
<feature type="region of interest" description="Disordered" evidence="1">
    <location>
        <begin position="959"/>
        <end position="992"/>
    </location>
</feature>
<dbReference type="GO" id="GO:0005509">
    <property type="term" value="F:calcium ion binding"/>
    <property type="evidence" value="ECO:0007669"/>
    <property type="project" value="InterPro"/>
</dbReference>
<feature type="compositionally biased region" description="Low complexity" evidence="1">
    <location>
        <begin position="2399"/>
        <end position="2412"/>
    </location>
</feature>
<dbReference type="Proteomes" id="UP000217005">
    <property type="component" value="Unassembled WGS sequence"/>
</dbReference>
<feature type="region of interest" description="Disordered" evidence="1">
    <location>
        <begin position="313"/>
        <end position="338"/>
    </location>
</feature>
<feature type="region of interest" description="Disordered" evidence="1">
    <location>
        <begin position="508"/>
        <end position="538"/>
    </location>
</feature>
<dbReference type="Gene3D" id="2.60.40.10">
    <property type="entry name" value="Immunoglobulins"/>
    <property type="match status" value="5"/>
</dbReference>
<feature type="compositionally biased region" description="Polar residues" evidence="1">
    <location>
        <begin position="669"/>
        <end position="681"/>
    </location>
</feature>
<dbReference type="InterPro" id="IPR018511">
    <property type="entry name" value="Hemolysin-typ_Ca-bd_CS"/>
</dbReference>
<feature type="region of interest" description="Disordered" evidence="1">
    <location>
        <begin position="1058"/>
        <end position="1108"/>
    </location>
</feature>
<dbReference type="InterPro" id="IPR001343">
    <property type="entry name" value="Hemolysn_Ca-bd"/>
</dbReference>
<feature type="compositionally biased region" description="Polar residues" evidence="1">
    <location>
        <begin position="474"/>
        <end position="485"/>
    </location>
</feature>
<feature type="compositionally biased region" description="Polar residues" evidence="1">
    <location>
        <begin position="1097"/>
        <end position="1108"/>
    </location>
</feature>
<dbReference type="InterPro" id="IPR013783">
    <property type="entry name" value="Ig-like_fold"/>
</dbReference>
<dbReference type="InterPro" id="IPR036278">
    <property type="entry name" value="Sialidase_sf"/>
</dbReference>
<feature type="region of interest" description="Disordered" evidence="1">
    <location>
        <begin position="175"/>
        <end position="202"/>
    </location>
</feature>
<dbReference type="RefSeq" id="WP_094825774.1">
    <property type="nucleotide sequence ID" value="NZ_NEVL01000002.1"/>
</dbReference>
<feature type="region of interest" description="Disordered" evidence="1">
    <location>
        <begin position="471"/>
        <end position="494"/>
    </location>
</feature>
<evidence type="ECO:0000256" key="1">
    <source>
        <dbReference type="SAM" id="MobiDB-lite"/>
    </source>
</evidence>
<proteinExistence type="predicted"/>
<name>A0A261SQH6_9BORD</name>
<dbReference type="EMBL" id="NEVL01000002">
    <property type="protein sequence ID" value="OZI39405.1"/>
    <property type="molecule type" value="Genomic_DNA"/>
</dbReference>
<gene>
    <name evidence="2" type="ORF">CEG14_07760</name>
</gene>
<dbReference type="Pfam" id="PF00353">
    <property type="entry name" value="HemolysinCabind"/>
    <property type="match status" value="3"/>
</dbReference>
<accession>A0A261SQH6</accession>
<feature type="region of interest" description="Disordered" evidence="1">
    <location>
        <begin position="278"/>
        <end position="298"/>
    </location>
</feature>
<organism evidence="2 3">
    <name type="scientific">Bordetella genomosp. 1</name>
    <dbReference type="NCBI Taxonomy" id="1395607"/>
    <lineage>
        <taxon>Bacteria</taxon>
        <taxon>Pseudomonadati</taxon>
        <taxon>Pseudomonadota</taxon>
        <taxon>Betaproteobacteria</taxon>
        <taxon>Burkholderiales</taxon>
        <taxon>Alcaligenaceae</taxon>
        <taxon>Bordetella</taxon>
    </lineage>
</organism>
<dbReference type="PROSITE" id="PS00330">
    <property type="entry name" value="HEMOLYSIN_CALCIUM"/>
    <property type="match status" value="1"/>
</dbReference>
<feature type="region of interest" description="Disordered" evidence="1">
    <location>
        <begin position="376"/>
        <end position="395"/>
    </location>
</feature>
<feature type="region of interest" description="Disordered" evidence="1">
    <location>
        <begin position="212"/>
        <end position="231"/>
    </location>
</feature>
<evidence type="ECO:0000313" key="2">
    <source>
        <dbReference type="EMBL" id="OZI39405.1"/>
    </source>
</evidence>
<comment type="caution">
    <text evidence="2">The sequence shown here is derived from an EMBL/GenBank/DDBJ whole genome shotgun (WGS) entry which is preliminary data.</text>
</comment>
<feature type="region of interest" description="Disordered" evidence="1">
    <location>
        <begin position="669"/>
        <end position="690"/>
    </location>
</feature>
<feature type="region of interest" description="Disordered" evidence="1">
    <location>
        <begin position="861"/>
        <end position="914"/>
    </location>
</feature>
<dbReference type="SUPFAM" id="SSF51120">
    <property type="entry name" value="beta-Roll"/>
    <property type="match status" value="1"/>
</dbReference>